<dbReference type="Proteomes" id="UP000236621">
    <property type="component" value="Unassembled WGS sequence"/>
</dbReference>
<dbReference type="GO" id="GO:0005634">
    <property type="term" value="C:nucleus"/>
    <property type="evidence" value="ECO:0007669"/>
    <property type="project" value="UniProtKB-SubCell"/>
</dbReference>
<dbReference type="SMART" id="SM00906">
    <property type="entry name" value="Fungal_trans"/>
    <property type="match status" value="1"/>
</dbReference>
<keyword evidence="6" id="KW-0804">Transcription</keyword>
<feature type="region of interest" description="Disordered" evidence="8">
    <location>
        <begin position="1"/>
        <end position="91"/>
    </location>
</feature>
<dbReference type="AlphaFoldDB" id="A0A2K3Q955"/>
<evidence type="ECO:0000256" key="1">
    <source>
        <dbReference type="ARBA" id="ARBA00004123"/>
    </source>
</evidence>
<comment type="subcellular location">
    <subcellularLocation>
        <location evidence="1">Nucleus</location>
    </subcellularLocation>
</comment>
<dbReference type="PANTHER" id="PTHR31313">
    <property type="entry name" value="TY1 ENHANCER ACTIVATOR"/>
    <property type="match status" value="1"/>
</dbReference>
<dbReference type="CDD" id="cd12148">
    <property type="entry name" value="fungal_TF_MHR"/>
    <property type="match status" value="1"/>
</dbReference>
<keyword evidence="4" id="KW-0805">Transcription regulation</keyword>
<gene>
    <name evidence="10" type="ORF">TCAP_06047</name>
</gene>
<dbReference type="GO" id="GO:0006351">
    <property type="term" value="P:DNA-templated transcription"/>
    <property type="evidence" value="ECO:0007669"/>
    <property type="project" value="InterPro"/>
</dbReference>
<dbReference type="InterPro" id="IPR007219">
    <property type="entry name" value="XnlR_reg_dom"/>
</dbReference>
<dbReference type="InterPro" id="IPR036864">
    <property type="entry name" value="Zn2-C6_fun-type_DNA-bd_sf"/>
</dbReference>
<evidence type="ECO:0000256" key="4">
    <source>
        <dbReference type="ARBA" id="ARBA00023015"/>
    </source>
</evidence>
<dbReference type="SUPFAM" id="SSF57701">
    <property type="entry name" value="Zn2/Cys6 DNA-binding domain"/>
    <property type="match status" value="1"/>
</dbReference>
<dbReference type="OrthoDB" id="2162761at2759"/>
<evidence type="ECO:0000256" key="5">
    <source>
        <dbReference type="ARBA" id="ARBA00023125"/>
    </source>
</evidence>
<dbReference type="Pfam" id="PF00172">
    <property type="entry name" value="Zn_clus"/>
    <property type="match status" value="1"/>
</dbReference>
<dbReference type="InterPro" id="IPR051615">
    <property type="entry name" value="Transcr_Regulatory_Elem"/>
</dbReference>
<protein>
    <submittedName>
        <fullName evidence="10">Nitrogen assimilation transcription factor nit-4</fullName>
    </submittedName>
</protein>
<evidence type="ECO:0000256" key="6">
    <source>
        <dbReference type="ARBA" id="ARBA00023163"/>
    </source>
</evidence>
<feature type="region of interest" description="Disordered" evidence="8">
    <location>
        <begin position="107"/>
        <end position="126"/>
    </location>
</feature>
<keyword evidence="2" id="KW-0479">Metal-binding</keyword>
<dbReference type="Pfam" id="PF04082">
    <property type="entry name" value="Fungal_trans"/>
    <property type="match status" value="1"/>
</dbReference>
<feature type="non-terminal residue" evidence="10">
    <location>
        <position position="1"/>
    </location>
</feature>
<evidence type="ECO:0000256" key="3">
    <source>
        <dbReference type="ARBA" id="ARBA00022833"/>
    </source>
</evidence>
<reference evidence="10 11" key="1">
    <citation type="submission" date="2017-08" db="EMBL/GenBank/DDBJ databases">
        <title>Harnessing the power of phylogenomics to disentangle the directionality and signatures of interkingdom host jumping in the parasitic fungal genus Tolypocladium.</title>
        <authorList>
            <person name="Quandt C.A."/>
            <person name="Patterson W."/>
            <person name="Spatafora J.W."/>
        </authorList>
    </citation>
    <scope>NUCLEOTIDE SEQUENCE [LARGE SCALE GENOMIC DNA]</scope>
    <source>
        <strain evidence="10 11">CBS 113982</strain>
    </source>
</reference>
<keyword evidence="7" id="KW-0539">Nucleus</keyword>
<dbReference type="PANTHER" id="PTHR31313:SF81">
    <property type="entry name" value="TY1 ENHANCER ACTIVATOR"/>
    <property type="match status" value="1"/>
</dbReference>
<keyword evidence="11" id="KW-1185">Reference proteome</keyword>
<evidence type="ECO:0000259" key="9">
    <source>
        <dbReference type="PROSITE" id="PS50048"/>
    </source>
</evidence>
<comment type="caution">
    <text evidence="10">The sequence shown here is derived from an EMBL/GenBank/DDBJ whole genome shotgun (WGS) entry which is preliminary data.</text>
</comment>
<dbReference type="STRING" id="45235.A0A2K3Q955"/>
<accession>A0A2K3Q955</accession>
<dbReference type="PROSITE" id="PS50048">
    <property type="entry name" value="ZN2_CY6_FUNGAL_2"/>
    <property type="match status" value="1"/>
</dbReference>
<dbReference type="EMBL" id="NRSZ01000996">
    <property type="protein sequence ID" value="PNY23993.1"/>
    <property type="molecule type" value="Genomic_DNA"/>
</dbReference>
<keyword evidence="3" id="KW-0862">Zinc</keyword>
<name>A0A2K3Q955_9HYPO</name>
<dbReference type="GO" id="GO:0003677">
    <property type="term" value="F:DNA binding"/>
    <property type="evidence" value="ECO:0007669"/>
    <property type="project" value="UniProtKB-KW"/>
</dbReference>
<feature type="domain" description="Zn(2)-C6 fungal-type" evidence="9">
    <location>
        <begin position="135"/>
        <end position="166"/>
    </location>
</feature>
<proteinExistence type="predicted"/>
<feature type="compositionally biased region" description="Low complexity" evidence="8">
    <location>
        <begin position="72"/>
        <end position="82"/>
    </location>
</feature>
<dbReference type="CDD" id="cd00067">
    <property type="entry name" value="GAL4"/>
    <property type="match status" value="1"/>
</dbReference>
<evidence type="ECO:0000256" key="8">
    <source>
        <dbReference type="SAM" id="MobiDB-lite"/>
    </source>
</evidence>
<dbReference type="InterPro" id="IPR001138">
    <property type="entry name" value="Zn2Cys6_DnaBD"/>
</dbReference>
<dbReference type="Gene3D" id="4.10.240.10">
    <property type="entry name" value="Zn(2)-C6 fungal-type DNA-binding domain"/>
    <property type="match status" value="1"/>
</dbReference>
<evidence type="ECO:0000313" key="11">
    <source>
        <dbReference type="Proteomes" id="UP000236621"/>
    </source>
</evidence>
<evidence type="ECO:0000256" key="7">
    <source>
        <dbReference type="ARBA" id="ARBA00023242"/>
    </source>
</evidence>
<dbReference type="GO" id="GO:0000981">
    <property type="term" value="F:DNA-binding transcription factor activity, RNA polymerase II-specific"/>
    <property type="evidence" value="ECO:0007669"/>
    <property type="project" value="InterPro"/>
</dbReference>
<dbReference type="SMART" id="SM00066">
    <property type="entry name" value="GAL4"/>
    <property type="match status" value="1"/>
</dbReference>
<evidence type="ECO:0000256" key="2">
    <source>
        <dbReference type="ARBA" id="ARBA00022723"/>
    </source>
</evidence>
<keyword evidence="5" id="KW-0238">DNA-binding</keyword>
<dbReference type="GO" id="GO:0008270">
    <property type="term" value="F:zinc ion binding"/>
    <property type="evidence" value="ECO:0007669"/>
    <property type="project" value="InterPro"/>
</dbReference>
<sequence length="970" mass="105223">SGAAPTPDPGSVHSPAAHRRSLSSLPGGTPPGSICSMTEPTERARSDSHPVPQSVRPHRPRMAGSNSGPYRQPGQPGQPCQPVAMKPSSGPSLPLVAAATAATAATAAATTPGAKKKARRGAESPSQKRRCISTACVACRKRKSKCDGALPSCAACASVYGTECIYDPNSDHRRKGVYREKVDSIKARGSTLQIIVEAILNAPEDDVLTIVRKIRACDSLDSVAQQIVNSPSDSGVATPDQMDEDYATGLMTIQGEKELARKMGELRLENGSVRFIGGTSHLIYHGDPAVELDVESQLEQYPPSDNPMTSWTRVTTDVGLVTHLINMYFNYHYAYFAALSKKLFWRDFLRGRAGLERGTTAHCSPLLVNAILALGCHFTDVPGAYGTLGDGRTKGDHFFAEAKRLILANDEFATTRLVTVQALALMSVREAGCAREAKGWVYSGMSFRMAQDLGLNLEVSGTAKQCMTDEEVDARKVTFWGCFIYDKCWSNYLGRLPQLPRSSSNVSTLDVFPDEDAAAWYPLTDKGYDESYGQPWRTRAATLQLSSLSEISSDLLLFFYHPNHIGRSCGKSVELKKLSEIHQRLEEWRRQLPDEFEPRDGQLPNVILMHMFFHLQYIHLFRPFLKYAPSASPLSAHISPRRICTANAGAISKLMRLYKKTYNLRQICNIAVYMTHSACTIHLLNLPEKSARRDIVHGVKHLEEIAEDWPCARRTLSILSVLGRKWGCELPEDAAVVLQRTDEKYGFFSTSDIPSPGSSPHAPPMTSDDGSLSTSHGEHSPPGHCAQAHVNPVVQPASSIDDRMSMMAPLQMMGGGSCLPQQQQQHQQGIAFDTGGIEFSPDVPGGWAGQGASASTSGFGSPFLAVGGDGINVMALPDGNCQSSTGQMSRGGEGINTNGQQWILNDSARWHQNFEGWGVGGSLPADAVFVFGHNRNNIHQAPLDASEQALTNFEGLAASLSGGGWLQGLD</sequence>
<feature type="region of interest" description="Disordered" evidence="8">
    <location>
        <begin position="748"/>
        <end position="788"/>
    </location>
</feature>
<evidence type="ECO:0000313" key="10">
    <source>
        <dbReference type="EMBL" id="PNY23993.1"/>
    </source>
</evidence>
<dbReference type="PROSITE" id="PS00463">
    <property type="entry name" value="ZN2_CY6_FUNGAL_1"/>
    <property type="match status" value="1"/>
</dbReference>
<organism evidence="10 11">
    <name type="scientific">Tolypocladium capitatum</name>
    <dbReference type="NCBI Taxonomy" id="45235"/>
    <lineage>
        <taxon>Eukaryota</taxon>
        <taxon>Fungi</taxon>
        <taxon>Dikarya</taxon>
        <taxon>Ascomycota</taxon>
        <taxon>Pezizomycotina</taxon>
        <taxon>Sordariomycetes</taxon>
        <taxon>Hypocreomycetidae</taxon>
        <taxon>Hypocreales</taxon>
        <taxon>Ophiocordycipitaceae</taxon>
        <taxon>Tolypocladium</taxon>
    </lineage>
</organism>
<feature type="compositionally biased region" description="Polar residues" evidence="8">
    <location>
        <begin position="748"/>
        <end position="758"/>
    </location>
</feature>